<reference evidence="4 5" key="1">
    <citation type="submission" date="2019-03" db="EMBL/GenBank/DDBJ databases">
        <title>Sequencing 23 genomes of Wallemia ichthyophaga.</title>
        <authorList>
            <person name="Gostincar C."/>
        </authorList>
    </citation>
    <scope>NUCLEOTIDE SEQUENCE [LARGE SCALE GENOMIC DNA]</scope>
    <source>
        <strain evidence="4 5">EXF-5753</strain>
    </source>
</reference>
<comment type="similarity">
    <text evidence="3">Belongs to the PSMG2 family.</text>
</comment>
<keyword evidence="5" id="KW-1185">Reference proteome</keyword>
<dbReference type="PANTHER" id="PTHR12970">
    <property type="entry name" value="PROTEASOME ASSEMBLY CHAPERONE 2"/>
    <property type="match status" value="1"/>
</dbReference>
<dbReference type="InterPro" id="IPR019151">
    <property type="entry name" value="Proteasome_assmbl_chaperone_2"/>
</dbReference>
<dbReference type="OrthoDB" id="10260712at2759"/>
<dbReference type="InterPro" id="IPR016562">
    <property type="entry name" value="Proteasome_assmbl_chp_2_euk"/>
</dbReference>
<protein>
    <recommendedName>
        <fullName evidence="1">Proteasome assembly chaperone 2</fullName>
    </recommendedName>
</protein>
<proteinExistence type="inferred from homology"/>
<dbReference type="InterPro" id="IPR038389">
    <property type="entry name" value="PSMG2_sf"/>
</dbReference>
<accession>A0A4T0FSG7</accession>
<sequence length="229" mass="25229">MSFVKYEININESELQGKTLALPCISIANVPQLAVELLLNNHASELVGRFNNEGFIQVAGGSESGVVTPMELRRLRDYKDVLVVDQRSPLLKSHKNEFVEQLSEWATKLKLNTVLLSSADSASRGDDEIMSSQLRQLSSEHALYSDKVSAFQPLELSNATGAGLLKSYYTSLAHATALCLFTTEGDNRGDARLLVMALSNVIGLKAVELRDPKHWEGLFGRLYDAKLFG</sequence>
<dbReference type="SUPFAM" id="SSF159659">
    <property type="entry name" value="Cgl1923-like"/>
    <property type="match status" value="1"/>
</dbReference>
<dbReference type="Pfam" id="PF09754">
    <property type="entry name" value="PAC2"/>
    <property type="match status" value="1"/>
</dbReference>
<gene>
    <name evidence="4" type="ORF">E3P99_01190</name>
</gene>
<name>A0A4T0FSG7_9BASI</name>
<dbReference type="Proteomes" id="UP000310189">
    <property type="component" value="Unassembled WGS sequence"/>
</dbReference>
<organism evidence="4 5">
    <name type="scientific">Wallemia hederae</name>
    <dbReference type="NCBI Taxonomy" id="1540922"/>
    <lineage>
        <taxon>Eukaryota</taxon>
        <taxon>Fungi</taxon>
        <taxon>Dikarya</taxon>
        <taxon>Basidiomycota</taxon>
        <taxon>Wallemiomycotina</taxon>
        <taxon>Wallemiomycetes</taxon>
        <taxon>Wallemiales</taxon>
        <taxon>Wallemiaceae</taxon>
        <taxon>Wallemia</taxon>
    </lineage>
</organism>
<evidence type="ECO:0000256" key="1">
    <source>
        <dbReference type="ARBA" id="ARBA00019186"/>
    </source>
</evidence>
<evidence type="ECO:0000256" key="3">
    <source>
        <dbReference type="ARBA" id="ARBA00025745"/>
    </source>
</evidence>
<evidence type="ECO:0000313" key="5">
    <source>
        <dbReference type="Proteomes" id="UP000310189"/>
    </source>
</evidence>
<dbReference type="PANTHER" id="PTHR12970:SF1">
    <property type="entry name" value="PROTEASOME ASSEMBLY CHAPERONE 2"/>
    <property type="match status" value="1"/>
</dbReference>
<dbReference type="GO" id="GO:0005829">
    <property type="term" value="C:cytosol"/>
    <property type="evidence" value="ECO:0007669"/>
    <property type="project" value="TreeGrafter"/>
</dbReference>
<dbReference type="Gene3D" id="3.40.50.10900">
    <property type="entry name" value="PAC-like subunit"/>
    <property type="match status" value="1"/>
</dbReference>
<evidence type="ECO:0000313" key="4">
    <source>
        <dbReference type="EMBL" id="TIA91230.1"/>
    </source>
</evidence>
<comment type="caution">
    <text evidence="4">The sequence shown here is derived from an EMBL/GenBank/DDBJ whole genome shotgun (WGS) entry which is preliminary data.</text>
</comment>
<keyword evidence="2" id="KW-0143">Chaperone</keyword>
<dbReference type="AlphaFoldDB" id="A0A4T0FSG7"/>
<dbReference type="EMBL" id="SPNW01000013">
    <property type="protein sequence ID" value="TIA91230.1"/>
    <property type="molecule type" value="Genomic_DNA"/>
</dbReference>
<dbReference type="GO" id="GO:0043248">
    <property type="term" value="P:proteasome assembly"/>
    <property type="evidence" value="ECO:0007669"/>
    <property type="project" value="TreeGrafter"/>
</dbReference>
<evidence type="ECO:0000256" key="2">
    <source>
        <dbReference type="ARBA" id="ARBA00023186"/>
    </source>
</evidence>
<dbReference type="GO" id="GO:0005634">
    <property type="term" value="C:nucleus"/>
    <property type="evidence" value="ECO:0007669"/>
    <property type="project" value="TreeGrafter"/>
</dbReference>